<dbReference type="Proteomes" id="UP000019423">
    <property type="component" value="Chromosome"/>
</dbReference>
<dbReference type="STRING" id="1227739.Hsw_3040"/>
<name>W8FA94_9BACT</name>
<dbReference type="AlphaFoldDB" id="W8FA94"/>
<accession>W8FA94</accession>
<keyword evidence="2" id="KW-1185">Reference proteome</keyword>
<reference evidence="1 2" key="1">
    <citation type="submission" date="2014-01" db="EMBL/GenBank/DDBJ databases">
        <title>Complete genome sequence of ionizing-radiation resistance bacterium Hymenobacter swuensis DY53.</title>
        <authorList>
            <person name="Jung J.-H."/>
            <person name="Jeong S.-W."/>
            <person name="Joe M.-H."/>
            <person name="Cho y.-j."/>
            <person name="Kim M.-K."/>
            <person name="Lim S.-Y."/>
        </authorList>
    </citation>
    <scope>NUCLEOTIDE SEQUENCE [LARGE SCALE GENOMIC DNA]</scope>
    <source>
        <strain evidence="1 2">DY53</strain>
    </source>
</reference>
<sequence length="42" mass="4551">MRIQPLARISFRAAGRLGSYNLFIALGVASLSPAHKGRGKIR</sequence>
<dbReference type="HOGENOM" id="CLU_3252668_0_0_10"/>
<protein>
    <submittedName>
        <fullName evidence="1">Uncharacterized protein</fullName>
    </submittedName>
</protein>
<organism evidence="1 2">
    <name type="scientific">Hymenobacter swuensis DY53</name>
    <dbReference type="NCBI Taxonomy" id="1227739"/>
    <lineage>
        <taxon>Bacteria</taxon>
        <taxon>Pseudomonadati</taxon>
        <taxon>Bacteroidota</taxon>
        <taxon>Cytophagia</taxon>
        <taxon>Cytophagales</taxon>
        <taxon>Hymenobacteraceae</taxon>
        <taxon>Hymenobacter</taxon>
    </lineage>
</organism>
<dbReference type="EMBL" id="CP007145">
    <property type="protein sequence ID" value="AHJ98635.1"/>
    <property type="molecule type" value="Genomic_DNA"/>
</dbReference>
<evidence type="ECO:0000313" key="2">
    <source>
        <dbReference type="Proteomes" id="UP000019423"/>
    </source>
</evidence>
<proteinExistence type="predicted"/>
<gene>
    <name evidence="1" type="ORF">Hsw_3040</name>
</gene>
<dbReference type="KEGG" id="hsw:Hsw_3040"/>
<evidence type="ECO:0000313" key="1">
    <source>
        <dbReference type="EMBL" id="AHJ98635.1"/>
    </source>
</evidence>